<accession>A0A3A3GEY5</accession>
<keyword evidence="4 9" id="KW-0812">Transmembrane</keyword>
<dbReference type="InterPro" id="IPR052157">
    <property type="entry name" value="BCAA_transport_permease"/>
</dbReference>
<keyword evidence="6 9" id="KW-1133">Transmembrane helix</keyword>
<keyword evidence="3" id="KW-1003">Cell membrane</keyword>
<evidence type="ECO:0000256" key="9">
    <source>
        <dbReference type="SAM" id="Phobius"/>
    </source>
</evidence>
<comment type="similarity">
    <text evidence="8">Belongs to the binding-protein-dependent transport system permease family. LivHM subfamily.</text>
</comment>
<reference evidence="11" key="1">
    <citation type="submission" date="2018-09" db="EMBL/GenBank/DDBJ databases">
        <authorList>
            <person name="Zhu H."/>
        </authorList>
    </citation>
    <scope>NUCLEOTIDE SEQUENCE [LARGE SCALE GENOMIC DNA]</scope>
    <source>
        <strain evidence="11">K1S02-23</strain>
    </source>
</reference>
<dbReference type="GO" id="GO:0005886">
    <property type="term" value="C:plasma membrane"/>
    <property type="evidence" value="ECO:0007669"/>
    <property type="project" value="UniProtKB-SubCell"/>
</dbReference>
<evidence type="ECO:0000256" key="4">
    <source>
        <dbReference type="ARBA" id="ARBA00022692"/>
    </source>
</evidence>
<proteinExistence type="inferred from homology"/>
<dbReference type="GO" id="GO:0006865">
    <property type="term" value="P:amino acid transport"/>
    <property type="evidence" value="ECO:0007669"/>
    <property type="project" value="UniProtKB-KW"/>
</dbReference>
<feature type="transmembrane region" description="Helical" evidence="9">
    <location>
        <begin position="95"/>
        <end position="113"/>
    </location>
</feature>
<dbReference type="OrthoDB" id="9807115at2"/>
<keyword evidence="5" id="KW-0029">Amino-acid transport</keyword>
<dbReference type="PANTHER" id="PTHR11795:SF451">
    <property type="entry name" value="ABC TRANSPORTER PERMEASE PROTEIN"/>
    <property type="match status" value="1"/>
</dbReference>
<gene>
    <name evidence="10" type="ORF">D3878_03805</name>
</gene>
<dbReference type="GO" id="GO:0022857">
    <property type="term" value="F:transmembrane transporter activity"/>
    <property type="evidence" value="ECO:0007669"/>
    <property type="project" value="InterPro"/>
</dbReference>
<feature type="transmembrane region" description="Helical" evidence="9">
    <location>
        <begin position="6"/>
        <end position="28"/>
    </location>
</feature>
<dbReference type="InterPro" id="IPR001851">
    <property type="entry name" value="ABC_transp_permease"/>
</dbReference>
<feature type="transmembrane region" description="Helical" evidence="9">
    <location>
        <begin position="185"/>
        <end position="209"/>
    </location>
</feature>
<dbReference type="PANTHER" id="PTHR11795">
    <property type="entry name" value="BRANCHED-CHAIN AMINO ACID TRANSPORT SYSTEM PERMEASE PROTEIN LIVH"/>
    <property type="match status" value="1"/>
</dbReference>
<feature type="transmembrane region" description="Helical" evidence="9">
    <location>
        <begin position="263"/>
        <end position="287"/>
    </location>
</feature>
<feature type="transmembrane region" description="Helical" evidence="9">
    <location>
        <begin position="60"/>
        <end position="83"/>
    </location>
</feature>
<evidence type="ECO:0000256" key="6">
    <source>
        <dbReference type="ARBA" id="ARBA00022989"/>
    </source>
</evidence>
<dbReference type="AlphaFoldDB" id="A0A3A3GEY5"/>
<comment type="subcellular location">
    <subcellularLocation>
        <location evidence="1">Cell membrane</location>
        <topology evidence="1">Multi-pass membrane protein</topology>
    </subcellularLocation>
</comment>
<dbReference type="RefSeq" id="WP_119784270.1">
    <property type="nucleotide sequence ID" value="NZ_QYUQ01000002.1"/>
</dbReference>
<feature type="transmembrane region" description="Helical" evidence="9">
    <location>
        <begin position="215"/>
        <end position="232"/>
    </location>
</feature>
<evidence type="ECO:0000256" key="8">
    <source>
        <dbReference type="ARBA" id="ARBA00037998"/>
    </source>
</evidence>
<keyword evidence="11" id="KW-1185">Reference proteome</keyword>
<keyword evidence="2" id="KW-0813">Transport</keyword>
<evidence type="ECO:0000313" key="11">
    <source>
        <dbReference type="Proteomes" id="UP000266327"/>
    </source>
</evidence>
<feature type="transmembrane region" description="Helical" evidence="9">
    <location>
        <begin position="239"/>
        <end position="257"/>
    </location>
</feature>
<sequence>METFLLQLFSGLATGGIYALVAMALVMINQATHHINFAQGEMATFSTFIAWALINSGMSYWSAFLLTVTISFAIGVVVQRVILRPFEKAPALTNVIVFIGLMVIFNALGGWLFEQSLKTFPTPFAKDAWYASAYFSAHNVGMLGVMLAVLGSVYAFFRFTSVGLAMRAAALNPESARLVGIRVSWMLALGWGMAAAIGAVAGMMVAPIVFLDTHMMSGILLYAFAGALLGGIDNPWGAAAGGLIIGVLENLLGAYVIGTDLKLTMALVLIVGILTVKPNGLFGKVVVTRV</sequence>
<comment type="caution">
    <text evidence="10">The sequence shown here is derived from an EMBL/GenBank/DDBJ whole genome shotgun (WGS) entry which is preliminary data.</text>
</comment>
<evidence type="ECO:0000256" key="3">
    <source>
        <dbReference type="ARBA" id="ARBA00022475"/>
    </source>
</evidence>
<organism evidence="10 11">
    <name type="scientific">Noviherbaspirillum sedimenti</name>
    <dbReference type="NCBI Taxonomy" id="2320865"/>
    <lineage>
        <taxon>Bacteria</taxon>
        <taxon>Pseudomonadati</taxon>
        <taxon>Pseudomonadota</taxon>
        <taxon>Betaproteobacteria</taxon>
        <taxon>Burkholderiales</taxon>
        <taxon>Oxalobacteraceae</taxon>
        <taxon>Noviherbaspirillum</taxon>
    </lineage>
</organism>
<dbReference type="CDD" id="cd06582">
    <property type="entry name" value="TM_PBP1_LivH_like"/>
    <property type="match status" value="1"/>
</dbReference>
<evidence type="ECO:0000256" key="2">
    <source>
        <dbReference type="ARBA" id="ARBA00022448"/>
    </source>
</evidence>
<dbReference type="EMBL" id="QYUQ01000002">
    <property type="protein sequence ID" value="RJG00816.1"/>
    <property type="molecule type" value="Genomic_DNA"/>
</dbReference>
<feature type="transmembrane region" description="Helical" evidence="9">
    <location>
        <begin position="133"/>
        <end position="157"/>
    </location>
</feature>
<dbReference type="Pfam" id="PF02653">
    <property type="entry name" value="BPD_transp_2"/>
    <property type="match status" value="1"/>
</dbReference>
<evidence type="ECO:0000313" key="10">
    <source>
        <dbReference type="EMBL" id="RJG00816.1"/>
    </source>
</evidence>
<dbReference type="Proteomes" id="UP000266327">
    <property type="component" value="Unassembled WGS sequence"/>
</dbReference>
<keyword evidence="7 9" id="KW-0472">Membrane</keyword>
<evidence type="ECO:0000256" key="1">
    <source>
        <dbReference type="ARBA" id="ARBA00004651"/>
    </source>
</evidence>
<evidence type="ECO:0000256" key="7">
    <source>
        <dbReference type="ARBA" id="ARBA00023136"/>
    </source>
</evidence>
<name>A0A3A3GEY5_9BURK</name>
<evidence type="ECO:0000256" key="5">
    <source>
        <dbReference type="ARBA" id="ARBA00022970"/>
    </source>
</evidence>
<protein>
    <submittedName>
        <fullName evidence="10">Branched-chain amino acid ABC transporter permease</fullName>
    </submittedName>
</protein>